<comment type="caution">
    <text evidence="3">The sequence shown here is derived from an EMBL/GenBank/DDBJ whole genome shotgun (WGS) entry which is preliminary data.</text>
</comment>
<feature type="region of interest" description="Disordered" evidence="1">
    <location>
        <begin position="27"/>
        <end position="83"/>
    </location>
</feature>
<accession>A0A0R2JLG9</accession>
<dbReference type="STRING" id="1620.IV67_GL000083"/>
<feature type="transmembrane region" description="Helical" evidence="2">
    <location>
        <begin position="91"/>
        <end position="112"/>
    </location>
</feature>
<dbReference type="Proteomes" id="UP000051673">
    <property type="component" value="Unassembled WGS sequence"/>
</dbReference>
<keyword evidence="2" id="KW-1133">Transmembrane helix</keyword>
<reference evidence="3 4" key="1">
    <citation type="journal article" date="2015" name="Genome Announc.">
        <title>Expanding the biotechnology potential of lactobacilli through comparative genomics of 213 strains and associated genera.</title>
        <authorList>
            <person name="Sun Z."/>
            <person name="Harris H.M."/>
            <person name="McCann A."/>
            <person name="Guo C."/>
            <person name="Argimon S."/>
            <person name="Zhang W."/>
            <person name="Yang X."/>
            <person name="Jeffery I.B."/>
            <person name="Cooney J.C."/>
            <person name="Kagawa T.F."/>
            <person name="Liu W."/>
            <person name="Song Y."/>
            <person name="Salvetti E."/>
            <person name="Wrobel A."/>
            <person name="Rasinkangas P."/>
            <person name="Parkhill J."/>
            <person name="Rea M.C."/>
            <person name="O'Sullivan O."/>
            <person name="Ritari J."/>
            <person name="Douillard F.P."/>
            <person name="Paul Ross R."/>
            <person name="Yang R."/>
            <person name="Briner A.E."/>
            <person name="Felis G.E."/>
            <person name="de Vos W.M."/>
            <person name="Barrangou R."/>
            <person name="Klaenhammer T.R."/>
            <person name="Caufield P.W."/>
            <person name="Cui Y."/>
            <person name="Zhang H."/>
            <person name="O'Toole P.W."/>
        </authorList>
    </citation>
    <scope>NUCLEOTIDE SEQUENCE [LARGE SCALE GENOMIC DNA]</scope>
    <source>
        <strain evidence="3 4">DSM 20014</strain>
    </source>
</reference>
<dbReference type="AlphaFoldDB" id="A0A0R2JLG9"/>
<evidence type="ECO:0000313" key="3">
    <source>
        <dbReference type="EMBL" id="KRN78067.1"/>
    </source>
</evidence>
<dbReference type="EMBL" id="JQCD01000004">
    <property type="protein sequence ID" value="KRN78067.1"/>
    <property type="molecule type" value="Genomic_DNA"/>
</dbReference>
<gene>
    <name evidence="3" type="ORF">IV67_GL000083</name>
</gene>
<keyword evidence="2" id="KW-0472">Membrane</keyword>
<evidence type="ECO:0000256" key="2">
    <source>
        <dbReference type="SAM" id="Phobius"/>
    </source>
</evidence>
<proteinExistence type="predicted"/>
<protein>
    <submittedName>
        <fullName evidence="3">Uncharacterized protein</fullName>
    </submittedName>
</protein>
<name>A0A0R2JLG9_9LACO</name>
<keyword evidence="2" id="KW-0812">Transmembrane</keyword>
<organism evidence="3 4">
    <name type="scientific">Weissella minor</name>
    <dbReference type="NCBI Taxonomy" id="1620"/>
    <lineage>
        <taxon>Bacteria</taxon>
        <taxon>Bacillati</taxon>
        <taxon>Bacillota</taxon>
        <taxon>Bacilli</taxon>
        <taxon>Lactobacillales</taxon>
        <taxon>Lactobacillaceae</taxon>
        <taxon>Weissella</taxon>
    </lineage>
</organism>
<evidence type="ECO:0000313" key="4">
    <source>
        <dbReference type="Proteomes" id="UP000051673"/>
    </source>
</evidence>
<feature type="compositionally biased region" description="Basic and acidic residues" evidence="1">
    <location>
        <begin position="38"/>
        <end position="62"/>
    </location>
</feature>
<keyword evidence="4" id="KW-1185">Reference proteome</keyword>
<feature type="transmembrane region" description="Helical" evidence="2">
    <location>
        <begin position="147"/>
        <end position="165"/>
    </location>
</feature>
<feature type="transmembrane region" description="Helical" evidence="2">
    <location>
        <begin position="177"/>
        <end position="197"/>
    </location>
</feature>
<dbReference type="PATRIC" id="fig|1620.3.peg.88"/>
<dbReference type="RefSeq" id="WP_057785936.1">
    <property type="nucleotide sequence ID" value="NZ_JQCD01000004.1"/>
</dbReference>
<evidence type="ECO:0000256" key="1">
    <source>
        <dbReference type="SAM" id="MobiDB-lite"/>
    </source>
</evidence>
<sequence>MDEQALIDSFKQLYGRQPTEAELAEMVENQKQQQPVSRVEKRREQEAAEKKAAEQKAAEKKAAQVKADPEDEFDEPELKPAPTKKRRRARVSFIGGLLGLASLIGFFILPFLQITLPNMSETSVTLYDLMTNASNVLTSAGAQEQSQYLTIGLYMLIILPIVYIFGEIVPNFFAKGIALLASLLHFGAVIYVAVTVYNEFQNSVLGVLNQHVNLNLTQFFGTGFWATLLMPLLMFSWSVLTIRGKKVK</sequence>
<feature type="transmembrane region" description="Helical" evidence="2">
    <location>
        <begin position="217"/>
        <end position="240"/>
    </location>
</feature>
<dbReference type="OrthoDB" id="2149468at2"/>